<organism evidence="1 2">
    <name type="scientific">Smallanthus sonchifolius</name>
    <dbReference type="NCBI Taxonomy" id="185202"/>
    <lineage>
        <taxon>Eukaryota</taxon>
        <taxon>Viridiplantae</taxon>
        <taxon>Streptophyta</taxon>
        <taxon>Embryophyta</taxon>
        <taxon>Tracheophyta</taxon>
        <taxon>Spermatophyta</taxon>
        <taxon>Magnoliopsida</taxon>
        <taxon>eudicotyledons</taxon>
        <taxon>Gunneridae</taxon>
        <taxon>Pentapetalae</taxon>
        <taxon>asterids</taxon>
        <taxon>campanulids</taxon>
        <taxon>Asterales</taxon>
        <taxon>Asteraceae</taxon>
        <taxon>Asteroideae</taxon>
        <taxon>Heliantheae alliance</taxon>
        <taxon>Millerieae</taxon>
        <taxon>Smallanthus</taxon>
    </lineage>
</organism>
<keyword evidence="2" id="KW-1185">Reference proteome</keyword>
<reference evidence="1 2" key="2">
    <citation type="journal article" date="2022" name="Mol. Ecol. Resour.">
        <title>The genomes of chicory, endive, great burdock and yacon provide insights into Asteraceae paleo-polyploidization history and plant inulin production.</title>
        <authorList>
            <person name="Fan W."/>
            <person name="Wang S."/>
            <person name="Wang H."/>
            <person name="Wang A."/>
            <person name="Jiang F."/>
            <person name="Liu H."/>
            <person name="Zhao H."/>
            <person name="Xu D."/>
            <person name="Zhang Y."/>
        </authorList>
    </citation>
    <scope>NUCLEOTIDE SEQUENCE [LARGE SCALE GENOMIC DNA]</scope>
    <source>
        <strain evidence="2">cv. Yunnan</strain>
        <tissue evidence="1">Leaves</tissue>
    </source>
</reference>
<reference evidence="2" key="1">
    <citation type="journal article" date="2022" name="Mol. Ecol. Resour.">
        <title>The genomes of chicory, endive, great burdock and yacon provide insights into Asteraceae palaeo-polyploidization history and plant inulin production.</title>
        <authorList>
            <person name="Fan W."/>
            <person name="Wang S."/>
            <person name="Wang H."/>
            <person name="Wang A."/>
            <person name="Jiang F."/>
            <person name="Liu H."/>
            <person name="Zhao H."/>
            <person name="Xu D."/>
            <person name="Zhang Y."/>
        </authorList>
    </citation>
    <scope>NUCLEOTIDE SEQUENCE [LARGE SCALE GENOMIC DNA]</scope>
    <source>
        <strain evidence="2">cv. Yunnan</strain>
    </source>
</reference>
<proteinExistence type="predicted"/>
<protein>
    <submittedName>
        <fullName evidence="1">Uncharacterized protein</fullName>
    </submittedName>
</protein>
<comment type="caution">
    <text evidence="1">The sequence shown here is derived from an EMBL/GenBank/DDBJ whole genome shotgun (WGS) entry which is preliminary data.</text>
</comment>
<sequence length="755" mass="86448">MWKLKLSKGEDDAGVRSLNNHIGRQFWEFDPCAGTPEERSQIENMRQEFTRNKLNVKHSSDLLMRFQFARENRGEVEKSQANDDEEVVKTLKKALKLYSTLQGEEGSWPADYGGPLFLLSGLIVGLHVMGATDAVLSREHKREIRRYLYNHQNVDGGWGLHIEGHSSMFCTALNYVSLRLLGEKMDGGEEGAMTKARKWILHHGSVTHIPTWGKFWLSVLGVYEWSGNNPLPPEMWLLPYFLPLHPGRMWCHTRMIYLPMSYLYGKRFVGPISSTVLSLRRELYNTLYHQVDWDLARNQCAKEDLYYPHPLIQDILWGGLNKIAEPLLMQWPLSKVRKKALESVMQHIHYEDENTRYICIGPVNKALNMLCCWVEDPKSHVNKLHLSRIKDYLWIAEDGMKMQGYNGSQLWDAVFAVQAILATNLEDEYGSMLRRAHKFIKNSQIRENSSGNIQSWYRHITRGGWPFSTPDNGWPVSDCTAEALKTVLMLSQMPYDLVGEAIAPECLFDAVHLLLTLQNTNGGYSSYELMRSYPWLEVINPAETFGDIMLDYQYVECTSAVVQGLTSFIKIYPCHRRDEIEACINKATTFIENTQLLDGSWYGSWGICYTYGTWFGIKGLVAAGKTYQTSHSIRKASAFLLSKQLPSGGWGESYTSCTQKIYTNIANNKSHITNTSWALLALIEAQQAKRDRRPLDRAAKVLIDHQMENGDFPQQEIIGVFNKNCMISYSSYRNIFPIWALGEYLNRVIGKTSAT</sequence>
<dbReference type="EMBL" id="CM042027">
    <property type="protein sequence ID" value="KAI3803192.1"/>
    <property type="molecule type" value="Genomic_DNA"/>
</dbReference>
<dbReference type="Proteomes" id="UP001056120">
    <property type="component" value="Linkage Group LG10"/>
</dbReference>
<name>A0ACB9I5Y6_9ASTR</name>
<accession>A0ACB9I5Y6</accession>
<evidence type="ECO:0000313" key="2">
    <source>
        <dbReference type="Proteomes" id="UP001056120"/>
    </source>
</evidence>
<gene>
    <name evidence="1" type="ORF">L1987_31341</name>
</gene>
<evidence type="ECO:0000313" key="1">
    <source>
        <dbReference type="EMBL" id="KAI3803192.1"/>
    </source>
</evidence>